<feature type="domain" description="VOC" evidence="1">
    <location>
        <begin position="13"/>
        <end position="133"/>
    </location>
</feature>
<dbReference type="OrthoDB" id="3827654at2"/>
<dbReference type="InterPro" id="IPR004360">
    <property type="entry name" value="Glyas_Fos-R_dOase_dom"/>
</dbReference>
<dbReference type="InterPro" id="IPR029068">
    <property type="entry name" value="Glyas_Bleomycin-R_OHBP_Dase"/>
</dbReference>
<comment type="caution">
    <text evidence="2">The sequence shown here is derived from an EMBL/GenBank/DDBJ whole genome shotgun (WGS) entry which is preliminary data.</text>
</comment>
<dbReference type="Pfam" id="PF00903">
    <property type="entry name" value="Glyoxalase"/>
    <property type="match status" value="1"/>
</dbReference>
<evidence type="ECO:0000313" key="3">
    <source>
        <dbReference type="Proteomes" id="UP000317043"/>
    </source>
</evidence>
<organism evidence="2 3">
    <name type="scientific">Stackebrandtia endophytica</name>
    <dbReference type="NCBI Taxonomy" id="1496996"/>
    <lineage>
        <taxon>Bacteria</taxon>
        <taxon>Bacillati</taxon>
        <taxon>Actinomycetota</taxon>
        <taxon>Actinomycetes</taxon>
        <taxon>Glycomycetales</taxon>
        <taxon>Glycomycetaceae</taxon>
        <taxon>Stackebrandtia</taxon>
    </lineage>
</organism>
<dbReference type="AlphaFoldDB" id="A0A543AQS9"/>
<evidence type="ECO:0000313" key="2">
    <source>
        <dbReference type="EMBL" id="TQL74896.1"/>
    </source>
</evidence>
<protein>
    <submittedName>
        <fullName evidence="2">Putative glyoxalase superfamily protein PhnB</fullName>
    </submittedName>
</protein>
<evidence type="ECO:0000259" key="1">
    <source>
        <dbReference type="PROSITE" id="PS51819"/>
    </source>
</evidence>
<reference evidence="2 3" key="1">
    <citation type="submission" date="2019-06" db="EMBL/GenBank/DDBJ databases">
        <title>Sequencing the genomes of 1000 actinobacteria strains.</title>
        <authorList>
            <person name="Klenk H.-P."/>
        </authorList>
    </citation>
    <scope>NUCLEOTIDE SEQUENCE [LARGE SCALE GENOMIC DNA]</scope>
    <source>
        <strain evidence="2 3">DSM 45928</strain>
    </source>
</reference>
<dbReference type="InterPro" id="IPR037523">
    <property type="entry name" value="VOC_core"/>
</dbReference>
<dbReference type="Gene3D" id="3.10.180.10">
    <property type="entry name" value="2,3-Dihydroxybiphenyl 1,2-Dioxygenase, domain 1"/>
    <property type="match status" value="1"/>
</dbReference>
<dbReference type="SUPFAM" id="SSF54593">
    <property type="entry name" value="Glyoxalase/Bleomycin resistance protein/Dihydroxybiphenyl dioxygenase"/>
    <property type="match status" value="1"/>
</dbReference>
<gene>
    <name evidence="2" type="ORF">FB566_0386</name>
</gene>
<sequence length="136" mass="15495">MCTIDESPYSGRGFLTVELSYEVFHKDVHALVNFYVDVLGFNAPGADPSADYVVVRRDGIRIGCCLHPEAEPNHRKPPHGSEIVLRVDDLHAEYDRVAASGWRIEDDLQKRPWGLTDFRVFDPTGLYLRITDNHTR</sequence>
<accession>A0A543AQS9</accession>
<proteinExistence type="predicted"/>
<keyword evidence="3" id="KW-1185">Reference proteome</keyword>
<dbReference type="EMBL" id="VFOW01000001">
    <property type="protein sequence ID" value="TQL74896.1"/>
    <property type="molecule type" value="Genomic_DNA"/>
</dbReference>
<dbReference type="Proteomes" id="UP000317043">
    <property type="component" value="Unassembled WGS sequence"/>
</dbReference>
<dbReference type="InParanoid" id="A0A543AQS9"/>
<dbReference type="PROSITE" id="PS51819">
    <property type="entry name" value="VOC"/>
    <property type="match status" value="1"/>
</dbReference>
<name>A0A543AQS9_9ACTN</name>